<dbReference type="HOGENOM" id="CLU_010194_44_6_1"/>
<dbReference type="InterPro" id="IPR036291">
    <property type="entry name" value="NAD(P)-bd_dom_sf"/>
</dbReference>
<evidence type="ECO:0000313" key="3">
    <source>
        <dbReference type="Proteomes" id="UP000029665"/>
    </source>
</evidence>
<dbReference type="PANTHER" id="PTHR43157:SF31">
    <property type="entry name" value="PHOSPHATIDYLINOSITOL-GLYCAN BIOSYNTHESIS CLASS F PROTEIN"/>
    <property type="match status" value="1"/>
</dbReference>
<comment type="caution">
    <text evidence="2">The sequence shown here is derived from an EMBL/GenBank/DDBJ whole genome shotgun (WGS) entry which is preliminary data.</text>
</comment>
<dbReference type="Gene3D" id="3.40.50.720">
    <property type="entry name" value="NAD(P)-binding Rossmann-like Domain"/>
    <property type="match status" value="1"/>
</dbReference>
<dbReference type="GO" id="GO:0016491">
    <property type="term" value="F:oxidoreductase activity"/>
    <property type="evidence" value="ECO:0007669"/>
    <property type="project" value="UniProtKB-KW"/>
</dbReference>
<sequence>MGGLVSKQSSFDPSTDIPDLTGKVSIVTGGNAGLGYATVQHLARHGAKVYIAARSEERAKAAIERLHAERLHPGNGQLDWLVLNLSDPAQAKAAAEAFLQKESSMRIPYNIDSKYGIHENMLQCSHVSPFVFTNALMPLLARTAREPDSDVRIVMVSSHMIKTLKGRDIHFRDVNDFNEKFGNHIYSDMHRYALSKLANILFAKELQARLDVQDLHIIVLSITPGSVNTEGIYKDPSLKLPVIGPLLKLIFPRIFLSPTEGAYTSVFAAASPVVRAERDRYKGAYLEPPGKLAIPPAPQAESKKLAEELWNTTEAIVKTFDL</sequence>
<organism evidence="2 3">
    <name type="scientific">Pycnoporus cinnabarinus</name>
    <name type="common">Cinnabar-red polypore</name>
    <name type="synonym">Trametes cinnabarina</name>
    <dbReference type="NCBI Taxonomy" id="5643"/>
    <lineage>
        <taxon>Eukaryota</taxon>
        <taxon>Fungi</taxon>
        <taxon>Dikarya</taxon>
        <taxon>Basidiomycota</taxon>
        <taxon>Agaricomycotina</taxon>
        <taxon>Agaricomycetes</taxon>
        <taxon>Polyporales</taxon>
        <taxon>Polyporaceae</taxon>
        <taxon>Trametes</taxon>
    </lineage>
</organism>
<accession>A0A060SGN8</accession>
<dbReference type="SUPFAM" id="SSF51735">
    <property type="entry name" value="NAD(P)-binding Rossmann-fold domains"/>
    <property type="match status" value="1"/>
</dbReference>
<dbReference type="OMA" id="VSHMELD"/>
<proteinExistence type="predicted"/>
<dbReference type="PANTHER" id="PTHR43157">
    <property type="entry name" value="PHOSPHATIDYLINOSITOL-GLYCAN BIOSYNTHESIS CLASS F PROTEIN-RELATED"/>
    <property type="match status" value="1"/>
</dbReference>
<reference evidence="2" key="1">
    <citation type="submission" date="2014-01" db="EMBL/GenBank/DDBJ databases">
        <title>The genome of the white-rot fungus Pycnoporus cinnabarinus: a basidiomycete model with a versatile arsenal for lignocellulosic biomass breakdown.</title>
        <authorList>
            <person name="Levasseur A."/>
            <person name="Lomascolo A."/>
            <person name="Ruiz-Duenas F.J."/>
            <person name="Uzan E."/>
            <person name="Piumi F."/>
            <person name="Kues U."/>
            <person name="Ram A.F.J."/>
            <person name="Murat C."/>
            <person name="Haon M."/>
            <person name="Benoit I."/>
            <person name="Arfi Y."/>
            <person name="Chevret D."/>
            <person name="Drula E."/>
            <person name="Kwon M.J."/>
            <person name="Gouret P."/>
            <person name="Lesage-Meessen L."/>
            <person name="Lombard V."/>
            <person name="Mariette J."/>
            <person name="Noirot C."/>
            <person name="Park J."/>
            <person name="Patyshakuliyeva A."/>
            <person name="Wieneger R.A.B."/>
            <person name="Wosten H.A.B."/>
            <person name="Martin F."/>
            <person name="Coutinho P.M."/>
            <person name="de Vries R."/>
            <person name="Martinez A.T."/>
            <person name="Klopp C."/>
            <person name="Pontarotti P."/>
            <person name="Henrissat B."/>
            <person name="Record E."/>
        </authorList>
    </citation>
    <scope>NUCLEOTIDE SEQUENCE [LARGE SCALE GENOMIC DNA]</scope>
    <source>
        <strain evidence="2">BRFM137</strain>
    </source>
</reference>
<dbReference type="OrthoDB" id="191139at2759"/>
<protein>
    <submittedName>
        <fullName evidence="2">Uncharacterized protein</fullName>
    </submittedName>
</protein>
<gene>
    <name evidence="2" type="ORF">BN946_scf185015.g5</name>
</gene>
<dbReference type="InterPro" id="IPR002347">
    <property type="entry name" value="SDR_fam"/>
</dbReference>
<dbReference type="Proteomes" id="UP000029665">
    <property type="component" value="Unassembled WGS sequence"/>
</dbReference>
<evidence type="ECO:0000256" key="1">
    <source>
        <dbReference type="ARBA" id="ARBA00023002"/>
    </source>
</evidence>
<keyword evidence="1" id="KW-0560">Oxidoreductase</keyword>
<dbReference type="EMBL" id="CCBP010000123">
    <property type="protein sequence ID" value="CDO73677.1"/>
    <property type="molecule type" value="Genomic_DNA"/>
</dbReference>
<dbReference type="PRINTS" id="PR00081">
    <property type="entry name" value="GDHRDH"/>
</dbReference>
<dbReference type="STRING" id="5643.A0A060SGN8"/>
<keyword evidence="3" id="KW-1185">Reference proteome</keyword>
<dbReference type="Pfam" id="PF00106">
    <property type="entry name" value="adh_short"/>
    <property type="match status" value="1"/>
</dbReference>
<evidence type="ECO:0000313" key="2">
    <source>
        <dbReference type="EMBL" id="CDO73677.1"/>
    </source>
</evidence>
<dbReference type="AlphaFoldDB" id="A0A060SGN8"/>
<name>A0A060SGN8_PYCCI</name>